<protein>
    <submittedName>
        <fullName evidence="2">FkbM family methyltransferase</fullName>
    </submittedName>
</protein>
<gene>
    <name evidence="2" type="ORF">PMG71_01695</name>
</gene>
<dbReference type="InterPro" id="IPR029063">
    <property type="entry name" value="SAM-dependent_MTases_sf"/>
</dbReference>
<accession>A0ABT7AML5</accession>
<dbReference type="Pfam" id="PF05050">
    <property type="entry name" value="Methyltransf_21"/>
    <property type="match status" value="1"/>
</dbReference>
<evidence type="ECO:0000313" key="2">
    <source>
        <dbReference type="EMBL" id="MDJ1168137.1"/>
    </source>
</evidence>
<evidence type="ECO:0000259" key="1">
    <source>
        <dbReference type="Pfam" id="PF05050"/>
    </source>
</evidence>
<evidence type="ECO:0000313" key="3">
    <source>
        <dbReference type="Proteomes" id="UP001235303"/>
    </source>
</evidence>
<feature type="domain" description="Methyltransferase FkbM" evidence="1">
    <location>
        <begin position="93"/>
        <end position="258"/>
    </location>
</feature>
<dbReference type="RefSeq" id="WP_283751904.1">
    <property type="nucleotide sequence ID" value="NZ_JAQOSP010000006.1"/>
</dbReference>
<dbReference type="InterPro" id="IPR006342">
    <property type="entry name" value="FkbM_mtfrase"/>
</dbReference>
<organism evidence="2 3">
    <name type="scientific">Roseofilum acuticapitatum BLCC-M154</name>
    <dbReference type="NCBI Taxonomy" id="3022444"/>
    <lineage>
        <taxon>Bacteria</taxon>
        <taxon>Bacillati</taxon>
        <taxon>Cyanobacteriota</taxon>
        <taxon>Cyanophyceae</taxon>
        <taxon>Desertifilales</taxon>
        <taxon>Desertifilaceae</taxon>
        <taxon>Roseofilum</taxon>
        <taxon>Roseofilum acuticapitatum</taxon>
    </lineage>
</organism>
<keyword evidence="2" id="KW-0808">Transferase</keyword>
<dbReference type="GO" id="GO:0008168">
    <property type="term" value="F:methyltransferase activity"/>
    <property type="evidence" value="ECO:0007669"/>
    <property type="project" value="UniProtKB-KW"/>
</dbReference>
<dbReference type="EMBL" id="JAQOSP010000006">
    <property type="protein sequence ID" value="MDJ1168137.1"/>
    <property type="molecule type" value="Genomic_DNA"/>
</dbReference>
<dbReference type="NCBIfam" id="TIGR01444">
    <property type="entry name" value="fkbM_fam"/>
    <property type="match status" value="1"/>
</dbReference>
<keyword evidence="3" id="KW-1185">Reference proteome</keyword>
<keyword evidence="2" id="KW-0489">Methyltransferase</keyword>
<dbReference type="Proteomes" id="UP001235303">
    <property type="component" value="Unassembled WGS sequence"/>
</dbReference>
<dbReference type="Gene3D" id="3.40.50.150">
    <property type="entry name" value="Vaccinia Virus protein VP39"/>
    <property type="match status" value="1"/>
</dbReference>
<reference evidence="2 3" key="1">
    <citation type="submission" date="2023-01" db="EMBL/GenBank/DDBJ databases">
        <title>Novel diversity within Roseofilum (Cyanobacteria; Desertifilaceae) from marine benthic mats with descriptions of four novel species.</title>
        <authorList>
            <person name="Wang Y."/>
            <person name="Berthold D.E."/>
            <person name="Hu J."/>
            <person name="Lefler F.W."/>
            <person name="Laughinghouse H.D. IV."/>
        </authorList>
    </citation>
    <scope>NUCLEOTIDE SEQUENCE [LARGE SCALE GENOMIC DNA]</scope>
    <source>
        <strain evidence="2 3">BLCC-M154</strain>
    </source>
</reference>
<dbReference type="InterPro" id="IPR052514">
    <property type="entry name" value="SAM-dependent_MTase"/>
</dbReference>
<dbReference type="PANTHER" id="PTHR34203">
    <property type="entry name" value="METHYLTRANSFERASE, FKBM FAMILY PROTEIN"/>
    <property type="match status" value="1"/>
</dbReference>
<comment type="caution">
    <text evidence="2">The sequence shown here is derived from an EMBL/GenBank/DDBJ whole genome shotgun (WGS) entry which is preliminary data.</text>
</comment>
<sequence length="288" mass="33257">MNRNYELLKMRLGLLKHPQFYRNPIMALWRRLVWKLYAERQPWLRFETEYGFEIEALPEDISVGSLFYRGQYEWAELKWWKKLLNRDNIVILDVGANMGLYSLLSAAYSRQNELSGVEIFAFEPNPIECSKLKHNRDINNYSEISVVPLAASNNQGIKSMVLPPRGKGMFSHLLNRGSPKKKLENAIEVETVDLDTWCSINDVENIHLLKVDVEGHELSVLKGAENLLAGKLIHNIFMEVGHGQWHEAISVLKNFGYSISLINKPGYLEPFNEYKIKGWSNILAELSH</sequence>
<dbReference type="GO" id="GO:0032259">
    <property type="term" value="P:methylation"/>
    <property type="evidence" value="ECO:0007669"/>
    <property type="project" value="UniProtKB-KW"/>
</dbReference>
<dbReference type="PANTHER" id="PTHR34203:SF15">
    <property type="entry name" value="SLL1173 PROTEIN"/>
    <property type="match status" value="1"/>
</dbReference>
<proteinExistence type="predicted"/>
<name>A0ABT7AML5_9CYAN</name>
<dbReference type="SUPFAM" id="SSF53335">
    <property type="entry name" value="S-adenosyl-L-methionine-dependent methyltransferases"/>
    <property type="match status" value="1"/>
</dbReference>